<protein>
    <recommendedName>
        <fullName evidence="2">DUF8004 domain-containing protein</fullName>
    </recommendedName>
</protein>
<dbReference type="InterPro" id="IPR058317">
    <property type="entry name" value="DUF8004"/>
</dbReference>
<dbReference type="PANTHER" id="PTHR39601">
    <property type="entry name" value="CHORIOGENIN HMINOR"/>
    <property type="match status" value="1"/>
</dbReference>
<name>A0A8H6FWL0_9LECA</name>
<dbReference type="Proteomes" id="UP000578531">
    <property type="component" value="Unassembled WGS sequence"/>
</dbReference>
<evidence type="ECO:0000313" key="3">
    <source>
        <dbReference type="EMBL" id="KAF6236156.1"/>
    </source>
</evidence>
<gene>
    <name evidence="3" type="ORF">HO173_005785</name>
</gene>
<feature type="domain" description="DUF8004" evidence="2">
    <location>
        <begin position="327"/>
        <end position="418"/>
    </location>
</feature>
<sequence>MSSNTDDSLRLSQLQSALPPPPQYTEATLQSDVKIIDNSNYNRGPWLLRRTSIHVESTPNDAWQDDNSSHREIALSIRSNEEKKALRNLLTRFGNKPAEDQSEDGRTRWDVGQRHDSSDFGTSVFIQAAQPPKVQTRERHAMKGLEQAASVKRWPGNGNPAEPWGKLAKDPELWDPAGDTLVYYGYQRPQASFRVKSSTLEETRSETLASMLQESYKRTPKSAPSVISASSPERGVKRLGLGRRAPSSASVISNPGNEAQIRHEIHFPAPDGASRTEILRHHITTRNFFALLLNKPLVGLTFYQALIDLHERLLVFMPRESNCTDVVIGFLTRNHLHNICNDPAAAAGLLAYSEDDEVQWPEGWREGFVHCSGMYTKLRELPEFRDVSHVSRTLLERSHLELQARIQVAEDRLSAFDFDDMWPSHTIQPPAARRTFNHFRRFLLQFYERAYKTWPPRGIQNSNGNWLTRAVITHLQKDFGSLYDYYVDRDVVWAETKEPSERYRVMVRKKNTAVSKINNDGLDLAKLFVHFDHKHKNPHIPHPYPLLPDSTPVGDTGKAQQKQSLFASKSKALEKQIIHAYSVASNALLLGPDVATNSLVEAFQRFEKTDHLGETDPRDARKGRWILLFGILQVLSHVSADTPDLWFKDDVSYFLMPRLKGTPPWVTGPGTVFEEAAPAASHCWRVSKSAWGKDILAT</sequence>
<accession>A0A8H6FWL0</accession>
<dbReference type="OrthoDB" id="5302380at2759"/>
<proteinExistence type="predicted"/>
<reference evidence="3 4" key="1">
    <citation type="journal article" date="2020" name="Genomics">
        <title>Complete, high-quality genomes from long-read metagenomic sequencing of two wolf lichen thalli reveals enigmatic genome architecture.</title>
        <authorList>
            <person name="McKenzie S.K."/>
            <person name="Walston R.F."/>
            <person name="Allen J.L."/>
        </authorList>
    </citation>
    <scope>NUCLEOTIDE SEQUENCE [LARGE SCALE GENOMIC DNA]</scope>
    <source>
        <strain evidence="3">WasteWater2</strain>
    </source>
</reference>
<evidence type="ECO:0000259" key="2">
    <source>
        <dbReference type="Pfam" id="PF26013"/>
    </source>
</evidence>
<dbReference type="RefSeq" id="XP_037165508.1">
    <property type="nucleotide sequence ID" value="XM_037307699.1"/>
</dbReference>
<evidence type="ECO:0000256" key="1">
    <source>
        <dbReference type="SAM" id="MobiDB-lite"/>
    </source>
</evidence>
<keyword evidence="4" id="KW-1185">Reference proteome</keyword>
<feature type="region of interest" description="Disordered" evidence="1">
    <location>
        <begin position="1"/>
        <end position="24"/>
    </location>
</feature>
<dbReference type="GeneID" id="59287447"/>
<dbReference type="PANTHER" id="PTHR39601:SF2">
    <property type="entry name" value="CHORIOGENIN HMINOR"/>
    <property type="match status" value="1"/>
</dbReference>
<dbReference type="Pfam" id="PF26013">
    <property type="entry name" value="DUF8004"/>
    <property type="match status" value="1"/>
</dbReference>
<dbReference type="AlphaFoldDB" id="A0A8H6FWL0"/>
<evidence type="ECO:0000313" key="4">
    <source>
        <dbReference type="Proteomes" id="UP000578531"/>
    </source>
</evidence>
<comment type="caution">
    <text evidence="3">The sequence shown here is derived from an EMBL/GenBank/DDBJ whole genome shotgun (WGS) entry which is preliminary data.</text>
</comment>
<organism evidence="3 4">
    <name type="scientific">Letharia columbiana</name>
    <dbReference type="NCBI Taxonomy" id="112416"/>
    <lineage>
        <taxon>Eukaryota</taxon>
        <taxon>Fungi</taxon>
        <taxon>Dikarya</taxon>
        <taxon>Ascomycota</taxon>
        <taxon>Pezizomycotina</taxon>
        <taxon>Lecanoromycetes</taxon>
        <taxon>OSLEUM clade</taxon>
        <taxon>Lecanoromycetidae</taxon>
        <taxon>Lecanorales</taxon>
        <taxon>Lecanorineae</taxon>
        <taxon>Parmeliaceae</taxon>
        <taxon>Letharia</taxon>
    </lineage>
</organism>
<dbReference type="EMBL" id="JACCJC010000021">
    <property type="protein sequence ID" value="KAF6236156.1"/>
    <property type="molecule type" value="Genomic_DNA"/>
</dbReference>